<evidence type="ECO:0000256" key="3">
    <source>
        <dbReference type="ARBA" id="ARBA00022989"/>
    </source>
</evidence>
<sequence>FSLLMKSKAFCSSKRLKSIVFSFIPILTWLPSYPIKKYLLGDVISGISTGVMQLPQGLAYAMLAAVPPVYGLYSSFYPVFLYTFFGTSRHISIGTFAVISLMIGGVVVREAPDAMFDITAGNDTDVTVLQARTEARDAMRVKIAAGVTLLAGLIQFCLGLLRFGFVAIYLTEPLVRGFTTAASVHVLLSQLKYLFGIKTSRFSGPFSAIYSVVALGSNIKTTNVAALIVGVICIILLVAVKEINDRFKQKLPVPIPVEIIVVIISTGASYGLNLSDTYGVDIDSVAIAIVGFSMSISMAKIFAIKHGYKVSGNQELIALGLCNCAGSFFHTFAVTCSMSRSLVQEIAGLLSSLVVLLVIVAIGYLFEPLPQTVLAAIIMVNLMGMFKQFRDIPSFWRSSKIELTIWLVAFIASLLLGLDYGLLVSVGFAVLTIVYRTQRYTIMKNTKDMEMSVKHELVDEGIHEDIQSNGQCAKEENHCLETDETQIFLDSLTHIHYIILDFTPVIFIDSVGTKTLKSIIKEYSEVGVTVLVGGCRGVLLIFVFQLFPSTS</sequence>
<feature type="transmembrane region" description="Helical" evidence="5">
    <location>
        <begin position="316"/>
        <end position="334"/>
    </location>
</feature>
<dbReference type="CDD" id="cd07042">
    <property type="entry name" value="STAS_SulP_like_sulfate_transporter"/>
    <property type="match status" value="1"/>
</dbReference>
<dbReference type="Pfam" id="PF01740">
    <property type="entry name" value="STAS"/>
    <property type="match status" value="1"/>
</dbReference>
<feature type="domain" description="STAS" evidence="6">
    <location>
        <begin position="498"/>
        <end position="551"/>
    </location>
</feature>
<dbReference type="GO" id="GO:0016020">
    <property type="term" value="C:membrane"/>
    <property type="evidence" value="ECO:0007669"/>
    <property type="project" value="UniProtKB-SubCell"/>
</dbReference>
<dbReference type="InterPro" id="IPR011547">
    <property type="entry name" value="SLC26A/SulP_dom"/>
</dbReference>
<organism evidence="7 8">
    <name type="scientific">Erpetoichthys calabaricus</name>
    <name type="common">Rope fish</name>
    <name type="synonym">Calamoichthys calabaricus</name>
    <dbReference type="NCBI Taxonomy" id="27687"/>
    <lineage>
        <taxon>Eukaryota</taxon>
        <taxon>Metazoa</taxon>
        <taxon>Chordata</taxon>
        <taxon>Craniata</taxon>
        <taxon>Vertebrata</taxon>
        <taxon>Euteleostomi</taxon>
        <taxon>Actinopterygii</taxon>
        <taxon>Polypteriformes</taxon>
        <taxon>Polypteridae</taxon>
        <taxon>Erpetoichthys</taxon>
    </lineage>
</organism>
<feature type="transmembrane region" description="Helical" evidence="5">
    <location>
        <begin position="143"/>
        <end position="168"/>
    </location>
</feature>
<evidence type="ECO:0000313" key="8">
    <source>
        <dbReference type="Proteomes" id="UP000694620"/>
    </source>
</evidence>
<dbReference type="AlphaFoldDB" id="A0A8C4RQC2"/>
<accession>A0A8C4RQC2</accession>
<dbReference type="SUPFAM" id="SSF52091">
    <property type="entry name" value="SpoIIaa-like"/>
    <property type="match status" value="1"/>
</dbReference>
<dbReference type="InterPro" id="IPR036513">
    <property type="entry name" value="STAS_dom_sf"/>
</dbReference>
<dbReference type="InterPro" id="IPR002645">
    <property type="entry name" value="STAS_dom"/>
</dbReference>
<evidence type="ECO:0000256" key="2">
    <source>
        <dbReference type="ARBA" id="ARBA00022692"/>
    </source>
</evidence>
<feature type="transmembrane region" description="Helical" evidence="5">
    <location>
        <begin position="373"/>
        <end position="390"/>
    </location>
</feature>
<keyword evidence="3 5" id="KW-1133">Transmembrane helix</keyword>
<evidence type="ECO:0000313" key="7">
    <source>
        <dbReference type="Ensembl" id="ENSECRP00000005147.1"/>
    </source>
</evidence>
<dbReference type="Pfam" id="PF00916">
    <property type="entry name" value="Sulfate_transp"/>
    <property type="match status" value="2"/>
</dbReference>
<feature type="transmembrane region" description="Helical" evidence="5">
    <location>
        <begin position="284"/>
        <end position="304"/>
    </location>
</feature>
<feature type="transmembrane region" description="Helical" evidence="5">
    <location>
        <begin position="255"/>
        <end position="272"/>
    </location>
</feature>
<comment type="subcellular location">
    <subcellularLocation>
        <location evidence="1">Membrane</location>
        <topology evidence="1">Multi-pass membrane protein</topology>
    </subcellularLocation>
</comment>
<evidence type="ECO:0000256" key="1">
    <source>
        <dbReference type="ARBA" id="ARBA00004141"/>
    </source>
</evidence>
<dbReference type="PANTHER" id="PTHR11814">
    <property type="entry name" value="SULFATE TRANSPORTER"/>
    <property type="match status" value="1"/>
</dbReference>
<proteinExistence type="predicted"/>
<dbReference type="Ensembl" id="ENSECRT00000005230.1">
    <property type="protein sequence ID" value="ENSECRP00000005147.1"/>
    <property type="gene ID" value="ENSECRG00000002805.1"/>
</dbReference>
<keyword evidence="2 5" id="KW-0812">Transmembrane</keyword>
<dbReference type="PROSITE" id="PS01130">
    <property type="entry name" value="SLC26A"/>
    <property type="match status" value="1"/>
</dbReference>
<dbReference type="Gene3D" id="3.30.750.24">
    <property type="entry name" value="STAS domain"/>
    <property type="match status" value="1"/>
</dbReference>
<feature type="transmembrane region" description="Helical" evidence="5">
    <location>
        <begin position="58"/>
        <end position="85"/>
    </location>
</feature>
<dbReference type="GeneTree" id="ENSGT01150000286960"/>
<feature type="transmembrane region" description="Helical" evidence="5">
    <location>
        <begin position="346"/>
        <end position="366"/>
    </location>
</feature>
<reference evidence="7" key="1">
    <citation type="submission" date="2021-06" db="EMBL/GenBank/DDBJ databases">
        <authorList>
            <consortium name="Wellcome Sanger Institute Data Sharing"/>
        </authorList>
    </citation>
    <scope>NUCLEOTIDE SEQUENCE [LARGE SCALE GENOMIC DNA]</scope>
</reference>
<evidence type="ECO:0000259" key="6">
    <source>
        <dbReference type="PROSITE" id="PS50801"/>
    </source>
</evidence>
<evidence type="ECO:0000256" key="4">
    <source>
        <dbReference type="ARBA" id="ARBA00023136"/>
    </source>
</evidence>
<dbReference type="InterPro" id="IPR018045">
    <property type="entry name" value="S04_transporter_CS"/>
</dbReference>
<gene>
    <name evidence="7" type="primary">SLC26A5</name>
</gene>
<feature type="transmembrane region" description="Helical" evidence="5">
    <location>
        <begin position="405"/>
        <end position="435"/>
    </location>
</feature>
<name>A0A8C4RQC2_ERPCA</name>
<dbReference type="Proteomes" id="UP000694620">
    <property type="component" value="Chromosome 1"/>
</dbReference>
<reference evidence="7" key="3">
    <citation type="submission" date="2025-09" db="UniProtKB">
        <authorList>
            <consortium name="Ensembl"/>
        </authorList>
    </citation>
    <scope>IDENTIFICATION</scope>
</reference>
<keyword evidence="4 5" id="KW-0472">Membrane</keyword>
<evidence type="ECO:0000256" key="5">
    <source>
        <dbReference type="SAM" id="Phobius"/>
    </source>
</evidence>
<dbReference type="GO" id="GO:0008271">
    <property type="term" value="F:secondary active sulfate transmembrane transporter activity"/>
    <property type="evidence" value="ECO:0007669"/>
    <property type="project" value="InterPro"/>
</dbReference>
<feature type="transmembrane region" description="Helical" evidence="5">
    <location>
        <begin position="225"/>
        <end position="243"/>
    </location>
</feature>
<keyword evidence="8" id="KW-1185">Reference proteome</keyword>
<protein>
    <submittedName>
        <fullName evidence="7">Solute carrier family 26 member 5</fullName>
    </submittedName>
</protein>
<dbReference type="PROSITE" id="PS50801">
    <property type="entry name" value="STAS"/>
    <property type="match status" value="1"/>
</dbReference>
<reference evidence="7" key="2">
    <citation type="submission" date="2025-08" db="UniProtKB">
        <authorList>
            <consortium name="Ensembl"/>
        </authorList>
    </citation>
    <scope>IDENTIFICATION</scope>
</reference>
<feature type="transmembrane region" description="Helical" evidence="5">
    <location>
        <begin position="526"/>
        <end position="547"/>
    </location>
</feature>
<dbReference type="InterPro" id="IPR001902">
    <property type="entry name" value="SLC26A/SulP_fam"/>
</dbReference>